<dbReference type="EMBL" id="SNXO01000003">
    <property type="protein sequence ID" value="TDP59632.1"/>
    <property type="molecule type" value="Genomic_DNA"/>
</dbReference>
<dbReference type="Proteomes" id="UP000295500">
    <property type="component" value="Unassembled WGS sequence"/>
</dbReference>
<dbReference type="Gene3D" id="3.90.1210.10">
    <property type="entry name" value="Antifreeze-like/N-acetylneuraminic acid synthase C-terminal domain"/>
    <property type="match status" value="1"/>
</dbReference>
<dbReference type="CDD" id="cd11614">
    <property type="entry name" value="SAF_CpaB_FlgA_like"/>
    <property type="match status" value="1"/>
</dbReference>
<name>A0A4V3CS94_9FIRM</name>
<organism evidence="1 2">
    <name type="scientific">Aminicella lysinilytica</name>
    <dbReference type="NCBI Taxonomy" id="433323"/>
    <lineage>
        <taxon>Bacteria</taxon>
        <taxon>Bacillati</taxon>
        <taxon>Bacillota</taxon>
        <taxon>Clostridia</taxon>
        <taxon>Peptostreptococcales</taxon>
        <taxon>Anaerovoracaceae</taxon>
        <taxon>Aminicella</taxon>
    </lineage>
</organism>
<reference evidence="1 2" key="1">
    <citation type="submission" date="2019-03" db="EMBL/GenBank/DDBJ databases">
        <title>Genomic Encyclopedia of Type Strains, Phase IV (KMG-IV): sequencing the most valuable type-strain genomes for metagenomic binning, comparative biology and taxonomic classification.</title>
        <authorList>
            <person name="Goeker M."/>
        </authorList>
    </citation>
    <scope>NUCLEOTIDE SEQUENCE [LARGE SCALE GENOMIC DNA]</scope>
    <source>
        <strain evidence="1 2">DSM 28287</strain>
    </source>
</reference>
<proteinExistence type="predicted"/>
<dbReference type="OrthoDB" id="1738401at2"/>
<sequence length="182" mass="20461">MEKGKRILGVILICLSIGALFAWEKWGRNKFIYDDIAVLSHSVNRGTVITEEMLETAKVEQYSKGMIKPQDMSWLIGKEAGQYVRAEMPLFREYFDEEGLAADQSQDRHMLNVPENWIDSCPETIERGREACFYSGGRLITRASVSAVNTESKSIEVVASEAQVKVISRIAASGNKFVISYD</sequence>
<comment type="caution">
    <text evidence="1">The sequence shown here is derived from an EMBL/GenBank/DDBJ whole genome shotgun (WGS) entry which is preliminary data.</text>
</comment>
<gene>
    <name evidence="1" type="ORF">EV211_10353</name>
</gene>
<evidence type="ECO:0000313" key="1">
    <source>
        <dbReference type="EMBL" id="TDP59632.1"/>
    </source>
</evidence>
<keyword evidence="2" id="KW-1185">Reference proteome</keyword>
<evidence type="ECO:0000313" key="2">
    <source>
        <dbReference type="Proteomes" id="UP000295500"/>
    </source>
</evidence>
<accession>A0A4V3CS94</accession>
<dbReference type="AlphaFoldDB" id="A0A4V3CS94"/>
<protein>
    <recommendedName>
        <fullName evidence="3">SAF domain-containing protein</fullName>
    </recommendedName>
</protein>
<evidence type="ECO:0008006" key="3">
    <source>
        <dbReference type="Google" id="ProtNLM"/>
    </source>
</evidence>
<dbReference type="RefSeq" id="WP_133527625.1">
    <property type="nucleotide sequence ID" value="NZ_CALCQM010000081.1"/>
</dbReference>